<dbReference type="GeneID" id="19309053"/>
<dbReference type="GO" id="GO:0008270">
    <property type="term" value="F:zinc ion binding"/>
    <property type="evidence" value="ECO:0007669"/>
    <property type="project" value="TreeGrafter"/>
</dbReference>
<dbReference type="STRING" id="670483.S7PVP6"/>
<dbReference type="AlphaFoldDB" id="S7PVP6"/>
<keyword evidence="6" id="KW-1185">Reference proteome</keyword>
<dbReference type="HOGENOM" id="CLU_132754_0_0_1"/>
<dbReference type="Proteomes" id="UP000030669">
    <property type="component" value="Unassembled WGS sequence"/>
</dbReference>
<evidence type="ECO:0000256" key="2">
    <source>
        <dbReference type="ARBA" id="ARBA00022658"/>
    </source>
</evidence>
<evidence type="ECO:0000313" key="6">
    <source>
        <dbReference type="Proteomes" id="UP000030669"/>
    </source>
</evidence>
<protein>
    <submittedName>
        <fullName evidence="5">Mss4-like protein</fullName>
    </submittedName>
</protein>
<evidence type="ECO:0000256" key="1">
    <source>
        <dbReference type="ARBA" id="ARBA00022448"/>
    </source>
</evidence>
<keyword evidence="1" id="KW-0813">Transport</keyword>
<dbReference type="GO" id="GO:0007264">
    <property type="term" value="P:small GTPase-mediated signal transduction"/>
    <property type="evidence" value="ECO:0007669"/>
    <property type="project" value="InterPro"/>
</dbReference>
<dbReference type="EMBL" id="KB469310">
    <property type="protein sequence ID" value="EPQ51578.1"/>
    <property type="molecule type" value="Genomic_DNA"/>
</dbReference>
<dbReference type="GO" id="GO:0005829">
    <property type="term" value="C:cytosol"/>
    <property type="evidence" value="ECO:0007669"/>
    <property type="project" value="TreeGrafter"/>
</dbReference>
<dbReference type="InterPro" id="IPR007515">
    <property type="entry name" value="Mss4"/>
</dbReference>
<dbReference type="GO" id="GO:0006892">
    <property type="term" value="P:post-Golgi vesicle-mediated transport"/>
    <property type="evidence" value="ECO:0007669"/>
    <property type="project" value="TreeGrafter"/>
</dbReference>
<sequence length="172" mass="18445">MRKLLPSPSAAPTAPQSQVPAGLWEALQASSSRPRPASQLLPSFPNGLADVLSPETNTNKPDLLCPRPGCGSLILKSGAATLQERSSILLEPPEYQSRSPLAPLPPPGTPAHWWLVTPSPMAFENIGFSKPLTDNPRMKLLACAECDLGPLGWCEQGGREFWLAVGRVGYRV</sequence>
<reference evidence="5 6" key="1">
    <citation type="journal article" date="2012" name="Science">
        <title>The Paleozoic origin of enzymatic lignin decomposition reconstructed from 31 fungal genomes.</title>
        <authorList>
            <person name="Floudas D."/>
            <person name="Binder M."/>
            <person name="Riley R."/>
            <person name="Barry K."/>
            <person name="Blanchette R.A."/>
            <person name="Henrissat B."/>
            <person name="Martinez A.T."/>
            <person name="Otillar R."/>
            <person name="Spatafora J.W."/>
            <person name="Yadav J.S."/>
            <person name="Aerts A."/>
            <person name="Benoit I."/>
            <person name="Boyd A."/>
            <person name="Carlson A."/>
            <person name="Copeland A."/>
            <person name="Coutinho P.M."/>
            <person name="de Vries R.P."/>
            <person name="Ferreira P."/>
            <person name="Findley K."/>
            <person name="Foster B."/>
            <person name="Gaskell J."/>
            <person name="Glotzer D."/>
            <person name="Gorecki P."/>
            <person name="Heitman J."/>
            <person name="Hesse C."/>
            <person name="Hori C."/>
            <person name="Igarashi K."/>
            <person name="Jurgens J.A."/>
            <person name="Kallen N."/>
            <person name="Kersten P."/>
            <person name="Kohler A."/>
            <person name="Kuees U."/>
            <person name="Kumar T.K.A."/>
            <person name="Kuo A."/>
            <person name="LaButti K."/>
            <person name="Larrondo L.F."/>
            <person name="Lindquist E."/>
            <person name="Ling A."/>
            <person name="Lombard V."/>
            <person name="Lucas S."/>
            <person name="Lundell T."/>
            <person name="Martin R."/>
            <person name="McLaughlin D.J."/>
            <person name="Morgenstern I."/>
            <person name="Morin E."/>
            <person name="Murat C."/>
            <person name="Nagy L.G."/>
            <person name="Nolan M."/>
            <person name="Ohm R.A."/>
            <person name="Patyshakuliyeva A."/>
            <person name="Rokas A."/>
            <person name="Ruiz-Duenas F.J."/>
            <person name="Sabat G."/>
            <person name="Salamov A."/>
            <person name="Samejima M."/>
            <person name="Schmutz J."/>
            <person name="Slot J.C."/>
            <person name="St John F."/>
            <person name="Stenlid J."/>
            <person name="Sun H."/>
            <person name="Sun S."/>
            <person name="Syed K."/>
            <person name="Tsang A."/>
            <person name="Wiebenga A."/>
            <person name="Young D."/>
            <person name="Pisabarro A."/>
            <person name="Eastwood D.C."/>
            <person name="Martin F."/>
            <person name="Cullen D."/>
            <person name="Grigoriev I.V."/>
            <person name="Hibbett D.S."/>
        </authorList>
    </citation>
    <scope>NUCLEOTIDE SEQUENCE [LARGE SCALE GENOMIC DNA]</scope>
    <source>
        <strain evidence="5 6">ATCC 11539</strain>
    </source>
</reference>
<dbReference type="OrthoDB" id="30840at2759"/>
<dbReference type="OMA" id="RDECRSI"/>
<feature type="region of interest" description="Disordered" evidence="4">
    <location>
        <begin position="1"/>
        <end position="42"/>
    </location>
</feature>
<name>S7PVP6_GLOTA</name>
<evidence type="ECO:0000313" key="5">
    <source>
        <dbReference type="EMBL" id="EPQ51578.1"/>
    </source>
</evidence>
<dbReference type="PANTHER" id="PTHR13276">
    <property type="entry name" value="GUANINE NUCLEOTIDE EXCHANGE FACTOR MSS4"/>
    <property type="match status" value="1"/>
</dbReference>
<organism evidence="5 6">
    <name type="scientific">Gloeophyllum trabeum (strain ATCC 11539 / FP-39264 / Madison 617)</name>
    <name type="common">Brown rot fungus</name>
    <dbReference type="NCBI Taxonomy" id="670483"/>
    <lineage>
        <taxon>Eukaryota</taxon>
        <taxon>Fungi</taxon>
        <taxon>Dikarya</taxon>
        <taxon>Basidiomycota</taxon>
        <taxon>Agaricomycotina</taxon>
        <taxon>Agaricomycetes</taxon>
        <taxon>Gloeophyllales</taxon>
        <taxon>Gloeophyllaceae</taxon>
        <taxon>Gloeophyllum</taxon>
    </lineage>
</organism>
<proteinExistence type="predicted"/>
<dbReference type="PROSITE" id="PS51796">
    <property type="entry name" value="MSS4"/>
    <property type="match status" value="1"/>
</dbReference>
<dbReference type="eggNOG" id="KOG4113">
    <property type="taxonomic scope" value="Eukaryota"/>
</dbReference>
<keyword evidence="3" id="KW-0653">Protein transport</keyword>
<dbReference type="RefSeq" id="XP_007870031.1">
    <property type="nucleotide sequence ID" value="XM_007871840.1"/>
</dbReference>
<dbReference type="InterPro" id="IPR011057">
    <property type="entry name" value="Mss4-like_sf"/>
</dbReference>
<dbReference type="GO" id="GO:0015031">
    <property type="term" value="P:protein transport"/>
    <property type="evidence" value="ECO:0007669"/>
    <property type="project" value="UniProtKB-KW"/>
</dbReference>
<dbReference type="InterPro" id="IPR011323">
    <property type="entry name" value="Mss4/transl-control_tumour"/>
</dbReference>
<feature type="compositionally biased region" description="Low complexity" evidence="4">
    <location>
        <begin position="1"/>
        <end position="21"/>
    </location>
</feature>
<dbReference type="Pfam" id="PF04421">
    <property type="entry name" value="Mss4"/>
    <property type="match status" value="1"/>
</dbReference>
<dbReference type="GO" id="GO:0005085">
    <property type="term" value="F:guanyl-nucleotide exchange factor activity"/>
    <property type="evidence" value="ECO:0007669"/>
    <property type="project" value="UniProtKB-KW"/>
</dbReference>
<evidence type="ECO:0000256" key="3">
    <source>
        <dbReference type="ARBA" id="ARBA00022927"/>
    </source>
</evidence>
<evidence type="ECO:0000256" key="4">
    <source>
        <dbReference type="SAM" id="MobiDB-lite"/>
    </source>
</evidence>
<accession>S7PVP6</accession>
<dbReference type="GO" id="GO:0016020">
    <property type="term" value="C:membrane"/>
    <property type="evidence" value="ECO:0007669"/>
    <property type="project" value="TreeGrafter"/>
</dbReference>
<dbReference type="SUPFAM" id="SSF51316">
    <property type="entry name" value="Mss4-like"/>
    <property type="match status" value="1"/>
</dbReference>
<dbReference type="KEGG" id="gtr:GLOTRDRAFT_81185"/>
<gene>
    <name evidence="5" type="ORF">GLOTRDRAFT_81185</name>
</gene>
<dbReference type="PANTHER" id="PTHR13276:SF0">
    <property type="entry name" value="GUANINE NUCLEOTIDE EXCHANGE FACTOR MSS4"/>
    <property type="match status" value="1"/>
</dbReference>
<keyword evidence="2" id="KW-0344">Guanine-nucleotide releasing factor</keyword>
<dbReference type="Gene3D" id="2.170.150.10">
    <property type="entry name" value="Metal Binding Protein, Guanine Nucleotide Exchange Factor, Chain A"/>
    <property type="match status" value="1"/>
</dbReference>